<keyword evidence="4 7" id="KW-1133">Transmembrane helix</keyword>
<organism evidence="9 10">
    <name type="scientific">Candidatus Tenderia electrophaga</name>
    <dbReference type="NCBI Taxonomy" id="1748243"/>
    <lineage>
        <taxon>Bacteria</taxon>
        <taxon>Pseudomonadati</taxon>
        <taxon>Pseudomonadota</taxon>
        <taxon>Gammaproteobacteria</taxon>
        <taxon>Candidatus Tenderiales</taxon>
        <taxon>Candidatus Tenderiaceae</taxon>
        <taxon>Candidatus Tenderia</taxon>
    </lineage>
</organism>
<dbReference type="NCBIfam" id="TIGR01932">
    <property type="entry name" value="hflC"/>
    <property type="match status" value="1"/>
</dbReference>
<keyword evidence="10" id="KW-1185">Reference proteome</keyword>
<gene>
    <name evidence="9" type="ORF">Tel_06680</name>
</gene>
<keyword evidence="5 7" id="KW-0472">Membrane</keyword>
<feature type="transmembrane region" description="Helical" evidence="7">
    <location>
        <begin position="6"/>
        <end position="27"/>
    </location>
</feature>
<evidence type="ECO:0000256" key="6">
    <source>
        <dbReference type="PIRNR" id="PIRNR005651"/>
    </source>
</evidence>
<dbReference type="EMBL" id="CP013099">
    <property type="protein sequence ID" value="ALP52865.1"/>
    <property type="molecule type" value="Genomic_DNA"/>
</dbReference>
<name>A0A0S2TCH9_9GAMM</name>
<keyword evidence="9" id="KW-0378">Hydrolase</keyword>
<keyword evidence="9" id="KW-0645">Protease</keyword>
<evidence type="ECO:0000256" key="2">
    <source>
        <dbReference type="ARBA" id="ARBA00007862"/>
    </source>
</evidence>
<accession>A0A0S2TCH9</accession>
<dbReference type="CDD" id="cd03405">
    <property type="entry name" value="SPFH_HflC"/>
    <property type="match status" value="1"/>
</dbReference>
<dbReference type="GO" id="GO:0016020">
    <property type="term" value="C:membrane"/>
    <property type="evidence" value="ECO:0007669"/>
    <property type="project" value="UniProtKB-SubCell"/>
</dbReference>
<evidence type="ECO:0000259" key="8">
    <source>
        <dbReference type="SMART" id="SM00244"/>
    </source>
</evidence>
<dbReference type="InterPro" id="IPR010200">
    <property type="entry name" value="HflC"/>
</dbReference>
<dbReference type="PIRSF" id="PIRSF005651">
    <property type="entry name" value="HflC"/>
    <property type="match status" value="1"/>
</dbReference>
<dbReference type="Pfam" id="PF01145">
    <property type="entry name" value="Band_7"/>
    <property type="match status" value="1"/>
</dbReference>
<evidence type="ECO:0000256" key="5">
    <source>
        <dbReference type="ARBA" id="ARBA00023136"/>
    </source>
</evidence>
<evidence type="ECO:0000256" key="7">
    <source>
        <dbReference type="SAM" id="Phobius"/>
    </source>
</evidence>
<dbReference type="Gene3D" id="3.30.479.30">
    <property type="entry name" value="Band 7 domain"/>
    <property type="match status" value="1"/>
</dbReference>
<evidence type="ECO:0000256" key="3">
    <source>
        <dbReference type="ARBA" id="ARBA00022692"/>
    </source>
</evidence>
<evidence type="ECO:0000256" key="1">
    <source>
        <dbReference type="ARBA" id="ARBA00004167"/>
    </source>
</evidence>
<reference evidence="9" key="1">
    <citation type="submission" date="2015-10" db="EMBL/GenBank/DDBJ databases">
        <title>Description of Candidatus Tenderia electrophaga gen. nov, sp. nov., an Uncultivated Electroautotroph from a Biocathode Enrichment.</title>
        <authorList>
            <person name="Eddie B.J."/>
            <person name="Malanoski A.P."/>
            <person name="Wang Z."/>
            <person name="Hall R.J."/>
            <person name="Oh S.D."/>
            <person name="Heiner C."/>
            <person name="Lin B."/>
            <person name="Strycharz-Glaven S.M."/>
        </authorList>
    </citation>
    <scope>NUCLEOTIDE SEQUENCE [LARGE SCALE GENOMIC DNA]</scope>
    <source>
        <strain evidence="9">NRL1</strain>
    </source>
</reference>
<comment type="function">
    <text evidence="6">HflC and HflK could regulate a protease.</text>
</comment>
<feature type="domain" description="Band 7" evidence="8">
    <location>
        <begin position="22"/>
        <end position="185"/>
    </location>
</feature>
<evidence type="ECO:0000313" key="10">
    <source>
        <dbReference type="Proteomes" id="UP000055136"/>
    </source>
</evidence>
<dbReference type="SUPFAM" id="SSF117892">
    <property type="entry name" value="Band 7/SPFH domain"/>
    <property type="match status" value="1"/>
</dbReference>
<dbReference type="KEGG" id="tee:Tel_06680"/>
<sequence length="292" mass="33185">MNQNKSIAIVIVLGFALILGLFSVYTVNERQKAILLRLGEIEKSEIEPGLHFKIPFINNVRKFDSRILTMDAEPETFLTAEKKNVVVDAFVKWQITDAAEFFTSMGGDERLANVRLSQIIKNGLRDEFGKRTIQEVVSGERAEIMDILVTSADKQVEEFGMDVVDLRIKRIDLKGDISEAIYRRMEAERTRVANDLRSLGAEEAERIRADADRQRTVILAEAYREAEQLRGEGDATAAKTYATAFEKDPEFYALYRSLGAYRSSFRSKNDMLVIEPDADFFRYFADPKGTAK</sequence>
<dbReference type="AlphaFoldDB" id="A0A0S2TCH9"/>
<keyword evidence="3 7" id="KW-0812">Transmembrane</keyword>
<dbReference type="SMART" id="SM00244">
    <property type="entry name" value="PHB"/>
    <property type="match status" value="1"/>
</dbReference>
<dbReference type="Proteomes" id="UP000055136">
    <property type="component" value="Chromosome"/>
</dbReference>
<dbReference type="PANTHER" id="PTHR42911">
    <property type="entry name" value="MODULATOR OF FTSH PROTEASE HFLC"/>
    <property type="match status" value="1"/>
</dbReference>
<dbReference type="STRING" id="1748243.Tel_06680"/>
<dbReference type="GO" id="GO:0006508">
    <property type="term" value="P:proteolysis"/>
    <property type="evidence" value="ECO:0007669"/>
    <property type="project" value="UniProtKB-KW"/>
</dbReference>
<comment type="subcellular location">
    <subcellularLocation>
        <location evidence="1">Membrane</location>
        <topology evidence="1">Single-pass membrane protein</topology>
    </subcellularLocation>
</comment>
<dbReference type="InterPro" id="IPR001107">
    <property type="entry name" value="Band_7"/>
</dbReference>
<dbReference type="GO" id="GO:0008233">
    <property type="term" value="F:peptidase activity"/>
    <property type="evidence" value="ECO:0007669"/>
    <property type="project" value="UniProtKB-KW"/>
</dbReference>
<dbReference type="PANTHER" id="PTHR42911:SF1">
    <property type="entry name" value="MODULATOR OF FTSH PROTEASE HFLC"/>
    <property type="match status" value="1"/>
</dbReference>
<evidence type="ECO:0000256" key="4">
    <source>
        <dbReference type="ARBA" id="ARBA00022989"/>
    </source>
</evidence>
<protein>
    <recommendedName>
        <fullName evidence="6">Protein HflC</fullName>
    </recommendedName>
</protein>
<dbReference type="InterPro" id="IPR036013">
    <property type="entry name" value="Band_7/SPFH_dom_sf"/>
</dbReference>
<proteinExistence type="inferred from homology"/>
<comment type="similarity">
    <text evidence="2 6">Belongs to the band 7/mec-2 family. HflC subfamily.</text>
</comment>
<evidence type="ECO:0000313" key="9">
    <source>
        <dbReference type="EMBL" id="ALP52865.1"/>
    </source>
</evidence>